<proteinExistence type="predicted"/>
<name>A0AC59YBU6_RANTA</name>
<evidence type="ECO:0000313" key="2">
    <source>
        <dbReference type="Proteomes" id="UP001162501"/>
    </source>
</evidence>
<accession>A0AC59YBU6</accession>
<reference evidence="1" key="2">
    <citation type="submission" date="2025-03" db="EMBL/GenBank/DDBJ databases">
        <authorList>
            <consortium name="ELIXIR-Norway"/>
            <consortium name="Elixir Norway"/>
        </authorList>
    </citation>
    <scope>NUCLEOTIDE SEQUENCE</scope>
</reference>
<feature type="non-terminal residue" evidence="1">
    <location>
        <position position="1"/>
    </location>
</feature>
<sequence length="123" mass="13416">RLIGNPDPRRGGQEGGQRGSEAGPSRPPAPPEVREIRNNDSRPPGGGRKPRCCLISAPVPSPSSQSWFSREDLEGGFCADGQPHHLKKVNLVNDMQVLQDRVITENHQRTPSADVLNISDYSN</sequence>
<protein>
    <submittedName>
        <fullName evidence="1">Uncharacterized protein</fullName>
    </submittedName>
</protein>
<dbReference type="Proteomes" id="UP001162501">
    <property type="component" value="Chromosome 12"/>
</dbReference>
<reference evidence="1" key="1">
    <citation type="submission" date="2023-05" db="EMBL/GenBank/DDBJ databases">
        <authorList>
            <consortium name="ELIXIR-Norway"/>
        </authorList>
    </citation>
    <scope>NUCLEOTIDE SEQUENCE</scope>
</reference>
<dbReference type="EMBL" id="OX596096">
    <property type="protein sequence ID" value="CAM9559185.1"/>
    <property type="molecule type" value="Genomic_DNA"/>
</dbReference>
<gene>
    <name evidence="1" type="ORF">MRATA1EN22A_LOCUS4233</name>
</gene>
<organism evidence="1 2">
    <name type="scientific">Rangifer tarandus platyrhynchus</name>
    <name type="common">Svalbard reindeer</name>
    <dbReference type="NCBI Taxonomy" id="3082113"/>
    <lineage>
        <taxon>Eukaryota</taxon>
        <taxon>Metazoa</taxon>
        <taxon>Chordata</taxon>
        <taxon>Craniata</taxon>
        <taxon>Vertebrata</taxon>
        <taxon>Euteleostomi</taxon>
        <taxon>Mammalia</taxon>
        <taxon>Eutheria</taxon>
        <taxon>Laurasiatheria</taxon>
        <taxon>Artiodactyla</taxon>
        <taxon>Ruminantia</taxon>
        <taxon>Pecora</taxon>
        <taxon>Cervidae</taxon>
        <taxon>Odocoileinae</taxon>
        <taxon>Rangifer</taxon>
    </lineage>
</organism>
<evidence type="ECO:0000313" key="1">
    <source>
        <dbReference type="EMBL" id="CAM9559185.1"/>
    </source>
</evidence>